<dbReference type="EMBL" id="UOEP01000230">
    <property type="protein sequence ID" value="VAW24974.1"/>
    <property type="molecule type" value="Genomic_DNA"/>
</dbReference>
<dbReference type="InterPro" id="IPR007627">
    <property type="entry name" value="RNA_pol_sigma70_r2"/>
</dbReference>
<dbReference type="SUPFAM" id="SSF88946">
    <property type="entry name" value="Sigma2 domain of RNA polymerase sigma factors"/>
    <property type="match status" value="1"/>
</dbReference>
<evidence type="ECO:0008006" key="9">
    <source>
        <dbReference type="Google" id="ProtNLM"/>
    </source>
</evidence>
<dbReference type="Gene3D" id="1.10.1740.10">
    <property type="match status" value="1"/>
</dbReference>
<dbReference type="InterPro" id="IPR039425">
    <property type="entry name" value="RNA_pol_sigma-70-like"/>
</dbReference>
<protein>
    <recommendedName>
        <fullName evidence="9">RNA polymerase ECF-type sigma factor</fullName>
    </recommendedName>
</protein>
<keyword evidence="5" id="KW-0472">Membrane</keyword>
<evidence type="ECO:0000256" key="2">
    <source>
        <dbReference type="ARBA" id="ARBA00023015"/>
    </source>
</evidence>
<dbReference type="InterPro" id="IPR013325">
    <property type="entry name" value="RNA_pol_sigma_r2"/>
</dbReference>
<dbReference type="PRINTS" id="PR00038">
    <property type="entry name" value="HTHLUXR"/>
</dbReference>
<evidence type="ECO:0000259" key="6">
    <source>
        <dbReference type="Pfam" id="PF04542"/>
    </source>
</evidence>
<keyword evidence="3" id="KW-0731">Sigma factor</keyword>
<dbReference type="PANTHER" id="PTHR43133:SF46">
    <property type="entry name" value="RNA POLYMERASE SIGMA-70 FACTOR ECF SUBFAMILY"/>
    <property type="match status" value="1"/>
</dbReference>
<comment type="similarity">
    <text evidence="1">Belongs to the sigma-70 factor family. ECF subfamily.</text>
</comment>
<dbReference type="InterPro" id="IPR014327">
    <property type="entry name" value="RNA_pol_sigma70_bacteroid"/>
</dbReference>
<dbReference type="Pfam" id="PF04542">
    <property type="entry name" value="Sigma70_r2"/>
    <property type="match status" value="1"/>
</dbReference>
<name>A0A3B0UYG7_9ZZZZ</name>
<proteinExistence type="inferred from homology"/>
<evidence type="ECO:0000259" key="7">
    <source>
        <dbReference type="Pfam" id="PF08281"/>
    </source>
</evidence>
<feature type="transmembrane region" description="Helical" evidence="5">
    <location>
        <begin position="164"/>
        <end position="183"/>
    </location>
</feature>
<reference evidence="8" key="1">
    <citation type="submission" date="2018-06" db="EMBL/GenBank/DDBJ databases">
        <authorList>
            <person name="Zhirakovskaya E."/>
        </authorList>
    </citation>
    <scope>NUCLEOTIDE SEQUENCE</scope>
</reference>
<keyword evidence="2" id="KW-0805">Transcription regulation</keyword>
<dbReference type="NCBIfam" id="TIGR02985">
    <property type="entry name" value="Sig70_bacteroi1"/>
    <property type="match status" value="1"/>
</dbReference>
<dbReference type="Pfam" id="PF08281">
    <property type="entry name" value="Sigma70_r4_2"/>
    <property type="match status" value="1"/>
</dbReference>
<dbReference type="NCBIfam" id="TIGR02937">
    <property type="entry name" value="sigma70-ECF"/>
    <property type="match status" value="1"/>
</dbReference>
<organism evidence="8">
    <name type="scientific">hydrothermal vent metagenome</name>
    <dbReference type="NCBI Taxonomy" id="652676"/>
    <lineage>
        <taxon>unclassified sequences</taxon>
        <taxon>metagenomes</taxon>
        <taxon>ecological metagenomes</taxon>
    </lineage>
</organism>
<dbReference type="GO" id="GO:0006352">
    <property type="term" value="P:DNA-templated transcription initiation"/>
    <property type="evidence" value="ECO:0007669"/>
    <property type="project" value="InterPro"/>
</dbReference>
<sequence>MRIDKNAELFKQVFNSYYQALINFALKFVNNDIEIARDVVQDTFIELWENNIIQSDNLHIKAFLYTTTRNKSLNILKHRKVQQNYLSEYPNSIQSERYYIDHLIQVEIVHLLKKAIDTLPEQSKKVILLNLKGLKNKEISEQIGITIDTVKYHKTRAYRILRKYLKDKIWILLPIMAYIFYLLA</sequence>
<dbReference type="InterPro" id="IPR036388">
    <property type="entry name" value="WH-like_DNA-bd_sf"/>
</dbReference>
<dbReference type="AlphaFoldDB" id="A0A3B0UYG7"/>
<dbReference type="GO" id="GO:0003677">
    <property type="term" value="F:DNA binding"/>
    <property type="evidence" value="ECO:0007669"/>
    <property type="project" value="InterPro"/>
</dbReference>
<dbReference type="GO" id="GO:0016987">
    <property type="term" value="F:sigma factor activity"/>
    <property type="evidence" value="ECO:0007669"/>
    <property type="project" value="UniProtKB-KW"/>
</dbReference>
<accession>A0A3B0UYG7</accession>
<feature type="domain" description="RNA polymerase sigma-70 region 2" evidence="6">
    <location>
        <begin position="14"/>
        <end position="79"/>
    </location>
</feature>
<dbReference type="InterPro" id="IPR000792">
    <property type="entry name" value="Tscrpt_reg_LuxR_C"/>
</dbReference>
<dbReference type="Gene3D" id="1.10.10.10">
    <property type="entry name" value="Winged helix-like DNA-binding domain superfamily/Winged helix DNA-binding domain"/>
    <property type="match status" value="1"/>
</dbReference>
<feature type="domain" description="RNA polymerase sigma factor 70 region 4 type 2" evidence="7">
    <location>
        <begin position="112"/>
        <end position="159"/>
    </location>
</feature>
<keyword evidence="4" id="KW-0804">Transcription</keyword>
<dbReference type="InterPro" id="IPR014284">
    <property type="entry name" value="RNA_pol_sigma-70_dom"/>
</dbReference>
<dbReference type="SUPFAM" id="SSF88659">
    <property type="entry name" value="Sigma3 and sigma4 domains of RNA polymerase sigma factors"/>
    <property type="match status" value="1"/>
</dbReference>
<keyword evidence="5" id="KW-0812">Transmembrane</keyword>
<dbReference type="PANTHER" id="PTHR43133">
    <property type="entry name" value="RNA POLYMERASE ECF-TYPE SIGMA FACTO"/>
    <property type="match status" value="1"/>
</dbReference>
<evidence type="ECO:0000256" key="5">
    <source>
        <dbReference type="SAM" id="Phobius"/>
    </source>
</evidence>
<dbReference type="InterPro" id="IPR013324">
    <property type="entry name" value="RNA_pol_sigma_r3/r4-like"/>
</dbReference>
<evidence type="ECO:0000256" key="1">
    <source>
        <dbReference type="ARBA" id="ARBA00010641"/>
    </source>
</evidence>
<evidence type="ECO:0000256" key="3">
    <source>
        <dbReference type="ARBA" id="ARBA00023082"/>
    </source>
</evidence>
<dbReference type="InterPro" id="IPR013249">
    <property type="entry name" value="RNA_pol_sigma70_r4_t2"/>
</dbReference>
<evidence type="ECO:0000256" key="4">
    <source>
        <dbReference type="ARBA" id="ARBA00023163"/>
    </source>
</evidence>
<evidence type="ECO:0000313" key="8">
    <source>
        <dbReference type="EMBL" id="VAW24974.1"/>
    </source>
</evidence>
<gene>
    <name evidence="8" type="ORF">MNBD_BACTEROID01-1286</name>
</gene>
<keyword evidence="5" id="KW-1133">Transmembrane helix</keyword>